<protein>
    <submittedName>
        <fullName evidence="2">Uncharacterized protein</fullName>
    </submittedName>
</protein>
<dbReference type="Proteomes" id="UP000291343">
    <property type="component" value="Unassembled WGS sequence"/>
</dbReference>
<evidence type="ECO:0000313" key="2">
    <source>
        <dbReference type="EMBL" id="RZF45863.1"/>
    </source>
</evidence>
<dbReference type="OrthoDB" id="10361577at2759"/>
<dbReference type="InParanoid" id="A0A482XJ45"/>
<reference evidence="2 3" key="1">
    <citation type="journal article" date="2017" name="Gigascience">
        <title>Genome sequence of the small brown planthopper, Laodelphax striatellus.</title>
        <authorList>
            <person name="Zhu J."/>
            <person name="Jiang F."/>
            <person name="Wang X."/>
            <person name="Yang P."/>
            <person name="Bao Y."/>
            <person name="Zhao W."/>
            <person name="Wang W."/>
            <person name="Lu H."/>
            <person name="Wang Q."/>
            <person name="Cui N."/>
            <person name="Li J."/>
            <person name="Chen X."/>
            <person name="Luo L."/>
            <person name="Yu J."/>
            <person name="Kang L."/>
            <person name="Cui F."/>
        </authorList>
    </citation>
    <scope>NUCLEOTIDE SEQUENCE [LARGE SCALE GENOMIC DNA]</scope>
    <source>
        <strain evidence="2">Lst14</strain>
    </source>
</reference>
<name>A0A482XJ45_LAOST</name>
<organism evidence="2 3">
    <name type="scientific">Laodelphax striatellus</name>
    <name type="common">Small brown planthopper</name>
    <name type="synonym">Delphax striatella</name>
    <dbReference type="NCBI Taxonomy" id="195883"/>
    <lineage>
        <taxon>Eukaryota</taxon>
        <taxon>Metazoa</taxon>
        <taxon>Ecdysozoa</taxon>
        <taxon>Arthropoda</taxon>
        <taxon>Hexapoda</taxon>
        <taxon>Insecta</taxon>
        <taxon>Pterygota</taxon>
        <taxon>Neoptera</taxon>
        <taxon>Paraneoptera</taxon>
        <taxon>Hemiptera</taxon>
        <taxon>Auchenorrhyncha</taxon>
        <taxon>Fulgoroidea</taxon>
        <taxon>Delphacidae</taxon>
        <taxon>Criomorphinae</taxon>
        <taxon>Laodelphax</taxon>
    </lineage>
</organism>
<feature type="signal peptide" evidence="1">
    <location>
        <begin position="1"/>
        <end position="21"/>
    </location>
</feature>
<keyword evidence="3" id="KW-1185">Reference proteome</keyword>
<accession>A0A482XJ45</accession>
<sequence length="204" mass="22968">MGLNIHLVLMICVVINIITSSYHVDATFAPDTSFRRARTMTNWIYFRVPRLEALIIKLQSRSLHPGDMSCWKNLMSLTEFSSGFMIYFPTARRAESVFRGIKGPDSTVKSLLVNFFGFKKVHIALFEENPQKLMTTLDPASLKSGFGLQALDTIMGNTLGIAAKVCMELLADQYKVTPRPRTINHDYQKSVDALGNGWFVPSQN</sequence>
<dbReference type="EMBL" id="QKKF02007782">
    <property type="protein sequence ID" value="RZF45863.1"/>
    <property type="molecule type" value="Genomic_DNA"/>
</dbReference>
<proteinExistence type="predicted"/>
<gene>
    <name evidence="2" type="ORF">LSTR_LSTR010819</name>
</gene>
<comment type="caution">
    <text evidence="2">The sequence shown here is derived from an EMBL/GenBank/DDBJ whole genome shotgun (WGS) entry which is preliminary data.</text>
</comment>
<dbReference type="AlphaFoldDB" id="A0A482XJ45"/>
<feature type="chain" id="PRO_5019750189" evidence="1">
    <location>
        <begin position="22"/>
        <end position="204"/>
    </location>
</feature>
<evidence type="ECO:0000313" key="3">
    <source>
        <dbReference type="Proteomes" id="UP000291343"/>
    </source>
</evidence>
<keyword evidence="1" id="KW-0732">Signal</keyword>
<evidence type="ECO:0000256" key="1">
    <source>
        <dbReference type="SAM" id="SignalP"/>
    </source>
</evidence>